<proteinExistence type="predicted"/>
<name>A0A936YWL5_9HYPH</name>
<dbReference type="InterPro" id="IPR002563">
    <property type="entry name" value="Flavin_Rdtase-like_dom"/>
</dbReference>
<dbReference type="GO" id="GO:0042602">
    <property type="term" value="F:riboflavin reductase (NADPH) activity"/>
    <property type="evidence" value="ECO:0007669"/>
    <property type="project" value="TreeGrafter"/>
</dbReference>
<keyword evidence="1" id="KW-0560">Oxidoreductase</keyword>
<protein>
    <submittedName>
        <fullName evidence="3">Flavin reductase family protein</fullName>
    </submittedName>
</protein>
<dbReference type="PANTHER" id="PTHR30466">
    <property type="entry name" value="FLAVIN REDUCTASE"/>
    <property type="match status" value="1"/>
</dbReference>
<dbReference type="AlphaFoldDB" id="A0A936YWL5"/>
<reference evidence="3" key="1">
    <citation type="submission" date="2021-01" db="EMBL/GenBank/DDBJ databases">
        <title>Rhizobium sp. strain KVB221 16S ribosomal RNA gene Genome sequencing and assembly.</title>
        <authorList>
            <person name="Kang M."/>
        </authorList>
    </citation>
    <scope>NUCLEOTIDE SEQUENCE</scope>
    <source>
        <strain evidence="3">KVB221</strain>
    </source>
</reference>
<accession>A0A936YWL5</accession>
<keyword evidence="4" id="KW-1185">Reference proteome</keyword>
<evidence type="ECO:0000313" key="3">
    <source>
        <dbReference type="EMBL" id="MBL0375222.1"/>
    </source>
</evidence>
<dbReference type="Gene3D" id="2.30.110.10">
    <property type="entry name" value="Electron Transport, Fmn-binding Protein, Chain A"/>
    <property type="match status" value="1"/>
</dbReference>
<feature type="domain" description="Flavin reductase like" evidence="2">
    <location>
        <begin position="21"/>
        <end position="165"/>
    </location>
</feature>
<dbReference type="Pfam" id="PF01613">
    <property type="entry name" value="Flavin_Reduct"/>
    <property type="match status" value="1"/>
</dbReference>
<dbReference type="RefSeq" id="WP_201663767.1">
    <property type="nucleotide sequence ID" value="NZ_JAEQNC010000020.1"/>
</dbReference>
<dbReference type="PANTHER" id="PTHR30466:SF1">
    <property type="entry name" value="FMN REDUCTASE (NADH) RUTF"/>
    <property type="match status" value="1"/>
</dbReference>
<dbReference type="GO" id="GO:0006208">
    <property type="term" value="P:pyrimidine nucleobase catabolic process"/>
    <property type="evidence" value="ECO:0007669"/>
    <property type="project" value="TreeGrafter"/>
</dbReference>
<organism evidence="3 4">
    <name type="scientific">Rhizobium setariae</name>
    <dbReference type="NCBI Taxonomy" id="2801340"/>
    <lineage>
        <taxon>Bacteria</taxon>
        <taxon>Pseudomonadati</taxon>
        <taxon>Pseudomonadota</taxon>
        <taxon>Alphaproteobacteria</taxon>
        <taxon>Hyphomicrobiales</taxon>
        <taxon>Rhizobiaceae</taxon>
        <taxon>Rhizobium/Agrobacterium group</taxon>
        <taxon>Rhizobium</taxon>
    </lineage>
</organism>
<dbReference type="InterPro" id="IPR050268">
    <property type="entry name" value="NADH-dep_flavin_reductase"/>
</dbReference>
<dbReference type="InterPro" id="IPR012349">
    <property type="entry name" value="Split_barrel_FMN-bd"/>
</dbReference>
<dbReference type="GO" id="GO:0010181">
    <property type="term" value="F:FMN binding"/>
    <property type="evidence" value="ECO:0007669"/>
    <property type="project" value="InterPro"/>
</dbReference>
<dbReference type="SMART" id="SM00903">
    <property type="entry name" value="Flavin_Reduct"/>
    <property type="match status" value="1"/>
</dbReference>
<evidence type="ECO:0000259" key="2">
    <source>
        <dbReference type="SMART" id="SM00903"/>
    </source>
</evidence>
<dbReference type="Proteomes" id="UP000633219">
    <property type="component" value="Unassembled WGS sequence"/>
</dbReference>
<sequence>MVTQEQPQPGAVLQADFKKGMRRLSSSVSIITAGGAAGRNGMTATAVCSVSAEPPILLVGINLGASIHDQIESTGAFGVNILRPKHRHLADRFSSGLSGEARFEIGQWSEGALGVPVMEDALASFACQVIKVVTIGTHDIFFGQVVGIDVSEGTPLLYGGGQYEISLAATPLAYHATL</sequence>
<evidence type="ECO:0000313" key="4">
    <source>
        <dbReference type="Proteomes" id="UP000633219"/>
    </source>
</evidence>
<comment type="caution">
    <text evidence="3">The sequence shown here is derived from an EMBL/GenBank/DDBJ whole genome shotgun (WGS) entry which is preliminary data.</text>
</comment>
<dbReference type="SUPFAM" id="SSF50475">
    <property type="entry name" value="FMN-binding split barrel"/>
    <property type="match status" value="1"/>
</dbReference>
<dbReference type="EMBL" id="JAEQNC010000020">
    <property type="protein sequence ID" value="MBL0375222.1"/>
    <property type="molecule type" value="Genomic_DNA"/>
</dbReference>
<gene>
    <name evidence="3" type="ORF">JJB09_24720</name>
</gene>
<evidence type="ECO:0000256" key="1">
    <source>
        <dbReference type="ARBA" id="ARBA00023002"/>
    </source>
</evidence>